<evidence type="ECO:0000313" key="1">
    <source>
        <dbReference type="EMBL" id="GGD94546.1"/>
    </source>
</evidence>
<evidence type="ECO:0000313" key="2">
    <source>
        <dbReference type="Proteomes" id="UP000644699"/>
    </source>
</evidence>
<dbReference type="AlphaFoldDB" id="A0A916ZFI9"/>
<keyword evidence="2" id="KW-1185">Reference proteome</keyword>
<accession>A0A916ZFI9</accession>
<organism evidence="1 2">
    <name type="scientific">Aureimonas endophytica</name>
    <dbReference type="NCBI Taxonomy" id="2027858"/>
    <lineage>
        <taxon>Bacteria</taxon>
        <taxon>Pseudomonadati</taxon>
        <taxon>Pseudomonadota</taxon>
        <taxon>Alphaproteobacteria</taxon>
        <taxon>Hyphomicrobiales</taxon>
        <taxon>Aurantimonadaceae</taxon>
        <taxon>Aureimonas</taxon>
    </lineage>
</organism>
<gene>
    <name evidence="1" type="ORF">GCM10011390_11620</name>
</gene>
<dbReference type="RefSeq" id="WP_188907225.1">
    <property type="nucleotide sequence ID" value="NZ_BMIQ01000001.1"/>
</dbReference>
<dbReference type="SUPFAM" id="SSF159275">
    <property type="entry name" value="PA1994-like"/>
    <property type="match status" value="1"/>
</dbReference>
<proteinExistence type="predicted"/>
<dbReference type="EMBL" id="BMIQ01000001">
    <property type="protein sequence ID" value="GGD94546.1"/>
    <property type="molecule type" value="Genomic_DNA"/>
</dbReference>
<reference evidence="1" key="1">
    <citation type="journal article" date="2014" name="Int. J. Syst. Evol. Microbiol.">
        <title>Complete genome sequence of Corynebacterium casei LMG S-19264T (=DSM 44701T), isolated from a smear-ripened cheese.</title>
        <authorList>
            <consortium name="US DOE Joint Genome Institute (JGI-PGF)"/>
            <person name="Walter F."/>
            <person name="Albersmeier A."/>
            <person name="Kalinowski J."/>
            <person name="Ruckert C."/>
        </authorList>
    </citation>
    <scope>NUCLEOTIDE SEQUENCE</scope>
    <source>
        <strain evidence="1">CGMCC 1.15367</strain>
    </source>
</reference>
<dbReference type="Proteomes" id="UP000644699">
    <property type="component" value="Unassembled WGS sequence"/>
</dbReference>
<dbReference type="Pfam" id="PF06475">
    <property type="entry name" value="Glycolipid_bind"/>
    <property type="match status" value="1"/>
</dbReference>
<reference evidence="1" key="2">
    <citation type="submission" date="2020-09" db="EMBL/GenBank/DDBJ databases">
        <authorList>
            <person name="Sun Q."/>
            <person name="Zhou Y."/>
        </authorList>
    </citation>
    <scope>NUCLEOTIDE SEQUENCE</scope>
    <source>
        <strain evidence="1">CGMCC 1.15367</strain>
    </source>
</reference>
<protein>
    <submittedName>
        <fullName evidence="1">Transcriptional regulator</fullName>
    </submittedName>
</protein>
<sequence>MRFRPLAPRTLRWRPVEGEGLEHLDLRPVTGGIMASAAVIGERGGVPYGARYLILCDESWRVVEFGVSGTDGRGLLMRSPEPGRWLDSQNRPLPAFDGCLDIDLAATPFTNTLPIRRLGLGPDQGTVELAMVYVPFDSLEPLVDRQRYTALRDGELYRYEAADRSFTADLPLDADGLVLDYPGLFRRV</sequence>
<name>A0A916ZFI9_9HYPH</name>
<comment type="caution">
    <text evidence="1">The sequence shown here is derived from an EMBL/GenBank/DDBJ whole genome shotgun (WGS) entry which is preliminary data.</text>
</comment>
<dbReference type="InterPro" id="IPR009467">
    <property type="entry name" value="Glycolipid-bd_prot_put"/>
</dbReference>